<evidence type="ECO:0000256" key="1">
    <source>
        <dbReference type="SAM" id="MobiDB-lite"/>
    </source>
</evidence>
<evidence type="ECO:0000313" key="3">
    <source>
        <dbReference type="Proteomes" id="UP000030106"/>
    </source>
</evidence>
<feature type="compositionally biased region" description="Basic and acidic residues" evidence="1">
    <location>
        <begin position="606"/>
        <end position="624"/>
    </location>
</feature>
<name>A0A0A2VMJ9_BEABA</name>
<protein>
    <submittedName>
        <fullName evidence="2">Uncharacterized protein</fullName>
    </submittedName>
</protein>
<dbReference type="AlphaFoldDB" id="A0A0A2VMJ9"/>
<gene>
    <name evidence="2" type="ORF">BBAD15_g5830</name>
</gene>
<proteinExistence type="predicted"/>
<feature type="region of interest" description="Disordered" evidence="1">
    <location>
        <begin position="588"/>
        <end position="634"/>
    </location>
</feature>
<evidence type="ECO:0000313" key="2">
    <source>
        <dbReference type="EMBL" id="KGQ08838.1"/>
    </source>
</evidence>
<comment type="caution">
    <text evidence="2">The sequence shown here is derived from an EMBL/GenBank/DDBJ whole genome shotgun (WGS) entry which is preliminary data.</text>
</comment>
<feature type="region of interest" description="Disordered" evidence="1">
    <location>
        <begin position="1"/>
        <end position="72"/>
    </location>
</feature>
<feature type="compositionally biased region" description="Acidic residues" evidence="1">
    <location>
        <begin position="15"/>
        <end position="24"/>
    </location>
</feature>
<accession>A0A0A2VMJ9</accession>
<organism evidence="2 3">
    <name type="scientific">Beauveria bassiana D1-5</name>
    <dbReference type="NCBI Taxonomy" id="1245745"/>
    <lineage>
        <taxon>Eukaryota</taxon>
        <taxon>Fungi</taxon>
        <taxon>Dikarya</taxon>
        <taxon>Ascomycota</taxon>
        <taxon>Pezizomycotina</taxon>
        <taxon>Sordariomycetes</taxon>
        <taxon>Hypocreomycetidae</taxon>
        <taxon>Hypocreales</taxon>
        <taxon>Cordycipitaceae</taxon>
        <taxon>Beauveria</taxon>
    </lineage>
</organism>
<dbReference type="EMBL" id="ANFO01000534">
    <property type="protein sequence ID" value="KGQ08838.1"/>
    <property type="molecule type" value="Genomic_DNA"/>
</dbReference>
<dbReference type="HOGENOM" id="CLU_431455_0_0_1"/>
<sequence>MDPDPQPDPQPDDIMATDEGEMEINPERHESLSLEQYARRLEEQTRTVRGRARNPQTNKRKRHSTPAPNINASFTSIMGEGTDRCPGGKAPALPQPLQDKWESDLIRRMISHDIIESPPSWPRWLHPSPCQVVLMTNLKNIWARLPVPLRISWHLEGHRKAYANTTFNLGNLPMSVPDADGEVLPVLKALAVATFGMDAMKMKWAEKDKNSEEYAFLAGLSADEETIAAWKTAAQQETEFNARMKAAAEGQTLPATQPDRTFGNLIVDEINYGRPTQCTKDTLRTISRHMSSGVEGYVSTVDQATNNTLTKMQTMLSQLSLVGLRKATQKYDMILDDARDLMLQVHPNNTKGIEDMVRSSKDEVAKALVATTKELSELATLAQKLVEGQQKMEKQMTPENLHAALTQKIALMPAMVAAAQHDSNFPLQAEIMKALDIASQVPGTLAPRPIRASLWTQNSDDLRRFIAQIANSSLKAIPDRTLLGMDMFIEMAQAAYLVMEHRLVETSRNNAVLLHALHDDVATTHHEELKGISMHNRAVTCNLIEMLRLTLINTSPTTGRAKEWKSIATKLFYSPNLLMGPMANMATEEAASTVEDNMRPPQPPRQKLDRATEDTQAKADKEGRTTILTELAKE</sequence>
<reference evidence="2 3" key="1">
    <citation type="submission" date="2012-10" db="EMBL/GenBank/DDBJ databases">
        <title>Genome sequencing and analysis of entomopathogenic fungi Beauveria bassiana D1-5.</title>
        <authorList>
            <person name="Li Q."/>
            <person name="Wang L."/>
            <person name="Zhang Z."/>
            <person name="Wang Q."/>
            <person name="Ren J."/>
            <person name="Wang M."/>
            <person name="Xu W."/>
            <person name="Wang J."/>
            <person name="Lu Y."/>
            <person name="Du Q."/>
            <person name="Sun Z."/>
        </authorList>
    </citation>
    <scope>NUCLEOTIDE SEQUENCE [LARGE SCALE GENOMIC DNA]</scope>
    <source>
        <strain evidence="2 3">D1-5</strain>
    </source>
</reference>
<feature type="compositionally biased region" description="Basic residues" evidence="1">
    <location>
        <begin position="48"/>
        <end position="64"/>
    </location>
</feature>
<dbReference type="Proteomes" id="UP000030106">
    <property type="component" value="Unassembled WGS sequence"/>
</dbReference>
<feature type="compositionally biased region" description="Basic and acidic residues" evidence="1">
    <location>
        <begin position="25"/>
        <end position="46"/>
    </location>
</feature>